<evidence type="ECO:0000256" key="4">
    <source>
        <dbReference type="ARBA" id="ARBA00023136"/>
    </source>
</evidence>
<dbReference type="PROSITE" id="PS51866">
    <property type="entry name" value="MOP"/>
    <property type="match status" value="1"/>
</dbReference>
<evidence type="ECO:0000313" key="8">
    <source>
        <dbReference type="Proteomes" id="UP001157017"/>
    </source>
</evidence>
<gene>
    <name evidence="7" type="ORF">GCM10025868_15890</name>
</gene>
<dbReference type="Gene3D" id="2.40.50.100">
    <property type="match status" value="1"/>
</dbReference>
<dbReference type="SUPFAM" id="SSF52540">
    <property type="entry name" value="P-loop containing nucleoside triphosphate hydrolases"/>
    <property type="match status" value="1"/>
</dbReference>
<dbReference type="InterPro" id="IPR027417">
    <property type="entry name" value="P-loop_NTPase"/>
</dbReference>
<dbReference type="InterPro" id="IPR005116">
    <property type="entry name" value="Transp-assoc_OB_typ1"/>
</dbReference>
<dbReference type="InterPro" id="IPR008995">
    <property type="entry name" value="Mo/tungstate-bd_C_term_dom"/>
</dbReference>
<dbReference type="PANTHER" id="PTHR43875">
    <property type="entry name" value="MALTODEXTRIN IMPORT ATP-BINDING PROTEIN MSMX"/>
    <property type="match status" value="1"/>
</dbReference>
<name>A0ABQ6JEV7_9ACTN</name>
<feature type="domain" description="Mop" evidence="6">
    <location>
        <begin position="147"/>
        <end position="211"/>
    </location>
</feature>
<dbReference type="SUPFAM" id="SSF50331">
    <property type="entry name" value="MOP-like"/>
    <property type="match status" value="1"/>
</dbReference>
<reference evidence="8" key="1">
    <citation type="journal article" date="2019" name="Int. J. Syst. Evol. Microbiol.">
        <title>The Global Catalogue of Microorganisms (GCM) 10K type strain sequencing project: providing services to taxonomists for standard genome sequencing and annotation.</title>
        <authorList>
            <consortium name="The Broad Institute Genomics Platform"/>
            <consortium name="The Broad Institute Genome Sequencing Center for Infectious Disease"/>
            <person name="Wu L."/>
            <person name="Ma J."/>
        </authorList>
    </citation>
    <scope>NUCLEOTIDE SEQUENCE [LARGE SCALE GENOMIC DNA]</scope>
    <source>
        <strain evidence="8">NBRC 108730</strain>
    </source>
</reference>
<comment type="caution">
    <text evidence="7">The sequence shown here is derived from an EMBL/GenBank/DDBJ whole genome shotgun (WGS) entry which is preliminary data.</text>
</comment>
<evidence type="ECO:0000256" key="2">
    <source>
        <dbReference type="ARBA" id="ARBA00022505"/>
    </source>
</evidence>
<dbReference type="EMBL" id="BSUZ01000001">
    <property type="protein sequence ID" value="GMA86339.1"/>
    <property type="molecule type" value="Genomic_DNA"/>
</dbReference>
<keyword evidence="2 5" id="KW-0500">Molybdenum</keyword>
<accession>A0ABQ6JEV7</accession>
<keyword evidence="3" id="KW-1278">Translocase</keyword>
<keyword evidence="8" id="KW-1185">Reference proteome</keyword>
<keyword evidence="1" id="KW-1003">Cell membrane</keyword>
<proteinExistence type="predicted"/>
<evidence type="ECO:0000313" key="7">
    <source>
        <dbReference type="EMBL" id="GMA86339.1"/>
    </source>
</evidence>
<evidence type="ECO:0000256" key="3">
    <source>
        <dbReference type="ARBA" id="ARBA00022967"/>
    </source>
</evidence>
<dbReference type="Gene3D" id="3.40.50.300">
    <property type="entry name" value="P-loop containing nucleotide triphosphate hydrolases"/>
    <property type="match status" value="1"/>
</dbReference>
<dbReference type="PANTHER" id="PTHR43875:SF15">
    <property type="entry name" value="TREHALOSE IMPORT ATP-BINDING PROTEIN SUGC"/>
    <property type="match status" value="1"/>
</dbReference>
<sequence>MALARALAADPRLLLLDEPLAALDARTRMDVRSRLQRHLRAFDGPVLVVTHDPVEAMVLADRLLVIEDGRVVQDGSPAEVSRRPATDYVARLLGLNLLRGSVSDESEPGAVRLDGGGTLVSAAPAVGRVLVVLRPSAVTVHTGHPEGLSTRNVWQGTVASLEPLGDRVRLQVEGAPSVLVDVTPSAVADLALRPGSAVWLSAKATEVEAYADPFADSSTSP</sequence>
<organism evidence="7 8">
    <name type="scientific">Angustibacter aerolatus</name>
    <dbReference type="NCBI Taxonomy" id="1162965"/>
    <lineage>
        <taxon>Bacteria</taxon>
        <taxon>Bacillati</taxon>
        <taxon>Actinomycetota</taxon>
        <taxon>Actinomycetes</taxon>
        <taxon>Kineosporiales</taxon>
        <taxon>Kineosporiaceae</taxon>
    </lineage>
</organism>
<evidence type="ECO:0000256" key="1">
    <source>
        <dbReference type="ARBA" id="ARBA00022475"/>
    </source>
</evidence>
<protein>
    <recommendedName>
        <fullName evidence="6">Mop domain-containing protein</fullName>
    </recommendedName>
</protein>
<keyword evidence="4" id="KW-0472">Membrane</keyword>
<dbReference type="Pfam" id="PF03459">
    <property type="entry name" value="TOBE"/>
    <property type="match status" value="1"/>
</dbReference>
<dbReference type="InterPro" id="IPR047641">
    <property type="entry name" value="ABC_transpr_MalK/UgpC-like"/>
</dbReference>
<dbReference type="Proteomes" id="UP001157017">
    <property type="component" value="Unassembled WGS sequence"/>
</dbReference>
<evidence type="ECO:0000259" key="6">
    <source>
        <dbReference type="PROSITE" id="PS51866"/>
    </source>
</evidence>
<evidence type="ECO:0000256" key="5">
    <source>
        <dbReference type="PROSITE-ProRule" id="PRU01213"/>
    </source>
</evidence>
<dbReference type="InterPro" id="IPR004606">
    <property type="entry name" value="Mop_domain"/>
</dbReference>